<evidence type="ECO:0000313" key="2">
    <source>
        <dbReference type="Proteomes" id="UP000779507"/>
    </source>
</evidence>
<dbReference type="Proteomes" id="UP000779507">
    <property type="component" value="Unassembled WGS sequence"/>
</dbReference>
<evidence type="ECO:0000313" key="1">
    <source>
        <dbReference type="EMBL" id="NRT19382.1"/>
    </source>
</evidence>
<accession>A0ABX2FSG3</accession>
<comment type="caution">
    <text evidence="1">The sequence shown here is derived from an EMBL/GenBank/DDBJ whole genome shotgun (WGS) entry which is preliminary data.</text>
</comment>
<organism evidence="1 2">
    <name type="scientific">Hymenobacter caeli</name>
    <dbReference type="NCBI Taxonomy" id="2735894"/>
    <lineage>
        <taxon>Bacteria</taxon>
        <taxon>Pseudomonadati</taxon>
        <taxon>Bacteroidota</taxon>
        <taxon>Cytophagia</taxon>
        <taxon>Cytophagales</taxon>
        <taxon>Hymenobacteraceae</taxon>
        <taxon>Hymenobacter</taxon>
    </lineage>
</organism>
<dbReference type="RefSeq" id="WP_173810111.1">
    <property type="nucleotide sequence ID" value="NZ_JABSNP010000009.1"/>
</dbReference>
<keyword evidence="2" id="KW-1185">Reference proteome</keyword>
<gene>
    <name evidence="1" type="ORF">HNP98_002211</name>
</gene>
<sequence length="93" mass="10402">MQAVLIIPENEWRAVIDRLERLEAQQQTGVATTAGPDDILTTDEAAALLGITPEAVRVARRAGRLQGVRRNEKSFGFRRSVVEAYPLRYQRPA</sequence>
<dbReference type="EMBL" id="JABSNP010000009">
    <property type="protein sequence ID" value="NRT19382.1"/>
    <property type="molecule type" value="Genomic_DNA"/>
</dbReference>
<reference evidence="1 2" key="1">
    <citation type="submission" date="2020-05" db="EMBL/GenBank/DDBJ databases">
        <title>Genomic Encyclopedia of Type Strains, Phase IV (KMG-V): Genome sequencing to study the core and pangenomes of soil and plant-associated prokaryotes.</title>
        <authorList>
            <person name="Whitman W."/>
        </authorList>
    </citation>
    <scope>NUCLEOTIDE SEQUENCE [LARGE SCALE GENOMIC DNA]</scope>
    <source>
        <strain evidence="1 2">9A</strain>
    </source>
</reference>
<evidence type="ECO:0008006" key="3">
    <source>
        <dbReference type="Google" id="ProtNLM"/>
    </source>
</evidence>
<protein>
    <recommendedName>
        <fullName evidence="3">DNA-binding protein</fullName>
    </recommendedName>
</protein>
<proteinExistence type="predicted"/>
<name>A0ABX2FSG3_9BACT</name>